<evidence type="ECO:0000256" key="5">
    <source>
        <dbReference type="PROSITE-ProRule" id="PRU00339"/>
    </source>
</evidence>
<feature type="transmembrane region" description="Helical" evidence="6">
    <location>
        <begin position="103"/>
        <end position="129"/>
    </location>
</feature>
<dbReference type="Pfam" id="PF04932">
    <property type="entry name" value="Wzy_C"/>
    <property type="match status" value="1"/>
</dbReference>
<comment type="caution">
    <text evidence="8">The sequence shown here is derived from an EMBL/GenBank/DDBJ whole genome shotgun (WGS) entry which is preliminary data.</text>
</comment>
<keyword evidence="4 6" id="KW-0472">Membrane</keyword>
<feature type="transmembrane region" description="Helical" evidence="6">
    <location>
        <begin position="203"/>
        <end position="225"/>
    </location>
</feature>
<dbReference type="Proteomes" id="UP000233414">
    <property type="component" value="Unassembled WGS sequence"/>
</dbReference>
<dbReference type="Pfam" id="PF14559">
    <property type="entry name" value="TPR_19"/>
    <property type="match status" value="1"/>
</dbReference>
<keyword evidence="2 6" id="KW-0812">Transmembrane</keyword>
<evidence type="ECO:0000256" key="2">
    <source>
        <dbReference type="ARBA" id="ARBA00022692"/>
    </source>
</evidence>
<feature type="repeat" description="TPR" evidence="5">
    <location>
        <begin position="801"/>
        <end position="834"/>
    </location>
</feature>
<dbReference type="PROSITE" id="PS50005">
    <property type="entry name" value="TPR"/>
    <property type="match status" value="2"/>
</dbReference>
<name>A0A2N1UPB1_9BACT</name>
<evidence type="ECO:0000313" key="8">
    <source>
        <dbReference type="EMBL" id="PKL72672.1"/>
    </source>
</evidence>
<feature type="transmembrane region" description="Helical" evidence="6">
    <location>
        <begin position="283"/>
        <end position="301"/>
    </location>
</feature>
<evidence type="ECO:0000256" key="1">
    <source>
        <dbReference type="ARBA" id="ARBA00004141"/>
    </source>
</evidence>
<dbReference type="SUPFAM" id="SSF48452">
    <property type="entry name" value="TPR-like"/>
    <property type="match status" value="1"/>
</dbReference>
<feature type="transmembrane region" description="Helical" evidence="6">
    <location>
        <begin position="237"/>
        <end position="263"/>
    </location>
</feature>
<dbReference type="InterPro" id="IPR051533">
    <property type="entry name" value="WaaL-like"/>
</dbReference>
<evidence type="ECO:0000256" key="6">
    <source>
        <dbReference type="SAM" id="Phobius"/>
    </source>
</evidence>
<feature type="domain" description="O-antigen ligase-related" evidence="7">
    <location>
        <begin position="317"/>
        <end position="464"/>
    </location>
</feature>
<dbReference type="InterPro" id="IPR011990">
    <property type="entry name" value="TPR-like_helical_dom_sf"/>
</dbReference>
<evidence type="ECO:0000313" key="9">
    <source>
        <dbReference type="Proteomes" id="UP000233414"/>
    </source>
</evidence>
<dbReference type="EMBL" id="PGYQ01000001">
    <property type="protein sequence ID" value="PKL72672.1"/>
    <property type="molecule type" value="Genomic_DNA"/>
</dbReference>
<proteinExistence type="predicted"/>
<feature type="transmembrane region" description="Helical" evidence="6">
    <location>
        <begin position="451"/>
        <end position="470"/>
    </location>
</feature>
<dbReference type="SMART" id="SM00028">
    <property type="entry name" value="TPR"/>
    <property type="match status" value="2"/>
</dbReference>
<sequence>MGLKNKFMFKKENKIIDLSAERKKREKEIEEARKKMNFGNNLKVEIIKEKIEKISKKSKLKEFFNLIGFLKIKRKQIKEKKLEQKVSEKNEPIIRDQSKKLQLLLKLCNSFISVPIYLLVFFIPLFFLPFTFEIFEFNKQYLLWFLVTIALIAWLIKMAIIKKGFKFLRNPLNIPVLILMIIFALATFFSLDRYSSIWGVYGWFSGNLLEILSLGMLFFIIINNINETNLTINRLKNVFLCSGFFVILISCLSIFGFLSKGIAQISWLNNFVSEINLSNFNSIGSWETLSIYLVIIIILILGKKPQNLLFIINNYSLLVICCLLLIGINFTLAWIVLSITIGLFFVFKIVKKTEKENSFKIYLISIIFIIAFISIFYPLNKFIKIDLNKEVRLENKISWQITADTIKHHPILGTGPSTFIYNFSKYHSAEFNQNKNWQIRFGKSGNYISELIVSIGILGILVYLILMGILFKNIFRLPFTIYCFPVFSLFIAQFFYQGNTVLNFCFWFFLSLLIADYREIKPEIFKYQKIGYKILKNVPEFSIILNLVIILIFFILIGGGYFAVQKYKAEVLIKYGLKSKQPMENFYEQKIEILKQALILNSEQVYYQINLIQAYLDKISNESLILKNQQSYEKMKETVSLGIDQIKKVQKIAPFNIETAEVQGRFYKDIETMTEGTIPLAIEGVIKAIELEPNSPVLHLELGKMYADLAEKNKEKDLEKESQKTILEKESFIEKIKKMSSSELIALAQKEFQKALELKKNFWPAELYLSLSYEKQGDVKKAISGLEKITIDLDKEKKIEPIVLFELGRLYFNQEKTDEAIKIFQIAIQISPNYSNALYGLAIAYEKKELYDQASQIFLKLQELNPNNKGIERKLLELKAKNN</sequence>
<dbReference type="InterPro" id="IPR019734">
    <property type="entry name" value="TPR_rpt"/>
</dbReference>
<feature type="transmembrane region" description="Helical" evidence="6">
    <location>
        <begin position="332"/>
        <end position="350"/>
    </location>
</feature>
<feature type="transmembrane region" description="Helical" evidence="6">
    <location>
        <begin position="172"/>
        <end position="191"/>
    </location>
</feature>
<keyword evidence="3 6" id="KW-1133">Transmembrane helix</keyword>
<accession>A0A2N1UPB1</accession>
<evidence type="ECO:0000256" key="3">
    <source>
        <dbReference type="ARBA" id="ARBA00022989"/>
    </source>
</evidence>
<dbReference type="PROSITE" id="PS50293">
    <property type="entry name" value="TPR_REGION"/>
    <property type="match status" value="1"/>
</dbReference>
<dbReference type="PANTHER" id="PTHR37422">
    <property type="entry name" value="TEICHURONIC ACID BIOSYNTHESIS PROTEIN TUAE"/>
    <property type="match status" value="1"/>
</dbReference>
<dbReference type="AlphaFoldDB" id="A0A2N1UPB1"/>
<feature type="repeat" description="TPR" evidence="5">
    <location>
        <begin position="835"/>
        <end position="868"/>
    </location>
</feature>
<gene>
    <name evidence="8" type="ORF">CVV26_00175</name>
</gene>
<evidence type="ECO:0000256" key="4">
    <source>
        <dbReference type="ARBA" id="ARBA00023136"/>
    </source>
</evidence>
<dbReference type="Gene3D" id="1.25.40.10">
    <property type="entry name" value="Tetratricopeptide repeat domain"/>
    <property type="match status" value="2"/>
</dbReference>
<dbReference type="PANTHER" id="PTHR37422:SF13">
    <property type="entry name" value="LIPOPOLYSACCHARIDE BIOSYNTHESIS PROTEIN PA4999-RELATED"/>
    <property type="match status" value="1"/>
</dbReference>
<reference evidence="8 9" key="1">
    <citation type="journal article" date="2017" name="ISME J.">
        <title>Potential for microbial H2 and metal transformations associated with novel bacteria and archaea in deep terrestrial subsurface sediments.</title>
        <authorList>
            <person name="Hernsdorf A.W."/>
            <person name="Amano Y."/>
            <person name="Miyakawa K."/>
            <person name="Ise K."/>
            <person name="Suzuki Y."/>
            <person name="Anantharaman K."/>
            <person name="Probst A."/>
            <person name="Burstein D."/>
            <person name="Thomas B.C."/>
            <person name="Banfield J.F."/>
        </authorList>
    </citation>
    <scope>NUCLEOTIDE SEQUENCE [LARGE SCALE GENOMIC DNA]</scope>
    <source>
        <strain evidence="8">HGW-Kuenenbacteria-1</strain>
    </source>
</reference>
<dbReference type="InterPro" id="IPR007016">
    <property type="entry name" value="O-antigen_ligase-rel_domated"/>
</dbReference>
<feature type="transmembrane region" description="Helical" evidence="6">
    <location>
        <begin position="362"/>
        <end position="379"/>
    </location>
</feature>
<feature type="transmembrane region" description="Helical" evidence="6">
    <location>
        <begin position="141"/>
        <end position="160"/>
    </location>
</feature>
<feature type="transmembrane region" description="Helical" evidence="6">
    <location>
        <begin position="541"/>
        <end position="564"/>
    </location>
</feature>
<dbReference type="GO" id="GO:0016020">
    <property type="term" value="C:membrane"/>
    <property type="evidence" value="ECO:0007669"/>
    <property type="project" value="UniProtKB-SubCell"/>
</dbReference>
<keyword evidence="5" id="KW-0802">TPR repeat</keyword>
<protein>
    <recommendedName>
        <fullName evidence="7">O-antigen ligase-related domain-containing protein</fullName>
    </recommendedName>
</protein>
<comment type="subcellular location">
    <subcellularLocation>
        <location evidence="1">Membrane</location>
        <topology evidence="1">Multi-pass membrane protein</topology>
    </subcellularLocation>
</comment>
<evidence type="ECO:0000259" key="7">
    <source>
        <dbReference type="Pfam" id="PF04932"/>
    </source>
</evidence>
<organism evidence="8 9">
    <name type="scientific">Candidatus Kuenenbacteria bacterium HGW-Kuenenbacteria-1</name>
    <dbReference type="NCBI Taxonomy" id="2013812"/>
    <lineage>
        <taxon>Bacteria</taxon>
        <taxon>Candidatus Kueneniibacteriota</taxon>
    </lineage>
</organism>